<dbReference type="AlphaFoldDB" id="K8P4A8"/>
<dbReference type="eggNOG" id="ENOG5032PE9">
    <property type="taxonomic scope" value="Bacteria"/>
</dbReference>
<sequence>MKKFGFVVAAVAALAIAVPSIASAQTVVVKTGDRGMHRGHHHGEYRGARAEMHRHHGWHRGHNKKVIVIKRGHHHHHDYR</sequence>
<accession>K8P4A8</accession>
<gene>
    <name evidence="2" type="ORF">HMPREF9695_02729</name>
</gene>
<proteinExistence type="predicted"/>
<dbReference type="EMBL" id="AGWX01000004">
    <property type="protein sequence ID" value="EKS36311.1"/>
    <property type="molecule type" value="Genomic_DNA"/>
</dbReference>
<reference evidence="2 3" key="1">
    <citation type="submission" date="2012-04" db="EMBL/GenBank/DDBJ databases">
        <title>The Genome Sequence of Afipia broomeae ATCC 49717.</title>
        <authorList>
            <consortium name="The Broad Institute Genome Sequencing Platform"/>
            <person name="Earl A."/>
            <person name="Ward D."/>
            <person name="Feldgarden M."/>
            <person name="Gevers D."/>
            <person name="Huys G."/>
            <person name="Walker B."/>
            <person name="Young S.K."/>
            <person name="Zeng Q."/>
            <person name="Gargeya S."/>
            <person name="Fitzgerald M."/>
            <person name="Haas B."/>
            <person name="Abouelleil A."/>
            <person name="Alvarado L."/>
            <person name="Arachchi H.M."/>
            <person name="Berlin A."/>
            <person name="Chapman S.B."/>
            <person name="Goldberg J."/>
            <person name="Griggs A."/>
            <person name="Gujja S."/>
            <person name="Hansen M."/>
            <person name="Howarth C."/>
            <person name="Imamovic A."/>
            <person name="Larimer J."/>
            <person name="McCowen C."/>
            <person name="Montmayeur A."/>
            <person name="Murphy C."/>
            <person name="Neiman D."/>
            <person name="Pearson M."/>
            <person name="Priest M."/>
            <person name="Roberts A."/>
            <person name="Saif S."/>
            <person name="Shea T."/>
            <person name="Sisk P."/>
            <person name="Sykes S."/>
            <person name="Wortman J."/>
            <person name="Nusbaum C."/>
            <person name="Birren B."/>
        </authorList>
    </citation>
    <scope>NUCLEOTIDE SEQUENCE [LARGE SCALE GENOMIC DNA]</scope>
    <source>
        <strain evidence="2 3">ATCC 49717</strain>
    </source>
</reference>
<dbReference type="Proteomes" id="UP000001096">
    <property type="component" value="Unassembled WGS sequence"/>
</dbReference>
<keyword evidence="3" id="KW-1185">Reference proteome</keyword>
<evidence type="ECO:0000313" key="2">
    <source>
        <dbReference type="EMBL" id="EKS36311.1"/>
    </source>
</evidence>
<evidence type="ECO:0000256" key="1">
    <source>
        <dbReference type="SAM" id="SignalP"/>
    </source>
</evidence>
<dbReference type="PATRIC" id="fig|883078.3.peg.2818"/>
<dbReference type="RefSeq" id="WP_006021429.1">
    <property type="nucleotide sequence ID" value="NZ_KB375283.1"/>
</dbReference>
<protein>
    <submittedName>
        <fullName evidence="2">Uncharacterized protein</fullName>
    </submittedName>
</protein>
<evidence type="ECO:0000313" key="3">
    <source>
        <dbReference type="Proteomes" id="UP000001096"/>
    </source>
</evidence>
<feature type="chain" id="PRO_5003919872" evidence="1">
    <location>
        <begin position="25"/>
        <end position="80"/>
    </location>
</feature>
<organism evidence="2 3">
    <name type="scientific">Afipia broomeae ATCC 49717</name>
    <dbReference type="NCBI Taxonomy" id="883078"/>
    <lineage>
        <taxon>Bacteria</taxon>
        <taxon>Pseudomonadati</taxon>
        <taxon>Pseudomonadota</taxon>
        <taxon>Alphaproteobacteria</taxon>
        <taxon>Hyphomicrobiales</taxon>
        <taxon>Nitrobacteraceae</taxon>
        <taxon>Afipia</taxon>
    </lineage>
</organism>
<keyword evidence="1" id="KW-0732">Signal</keyword>
<feature type="signal peptide" evidence="1">
    <location>
        <begin position="1"/>
        <end position="24"/>
    </location>
</feature>
<comment type="caution">
    <text evidence="2">The sequence shown here is derived from an EMBL/GenBank/DDBJ whole genome shotgun (WGS) entry which is preliminary data.</text>
</comment>
<name>K8P4A8_9BRAD</name>
<dbReference type="HOGENOM" id="CLU_2697332_0_0_5"/>